<dbReference type="AlphaFoldDB" id="A0A6M3INL1"/>
<reference evidence="7" key="1">
    <citation type="submission" date="2020-03" db="EMBL/GenBank/DDBJ databases">
        <title>The deep terrestrial virosphere.</title>
        <authorList>
            <person name="Holmfeldt K."/>
            <person name="Nilsson E."/>
            <person name="Simone D."/>
            <person name="Lopez-Fernandez M."/>
            <person name="Wu X."/>
            <person name="de Brujin I."/>
            <person name="Lundin D."/>
            <person name="Andersson A."/>
            <person name="Bertilsson S."/>
            <person name="Dopson M."/>
        </authorList>
    </citation>
    <scope>NUCLEOTIDE SEQUENCE</scope>
    <source>
        <strain evidence="7">MM415B01378</strain>
    </source>
</reference>
<keyword evidence="3 5" id="KW-1133">Transmembrane helix</keyword>
<comment type="subcellular location">
    <subcellularLocation>
        <location evidence="1">Membrane</location>
        <topology evidence="1">Multi-pass membrane protein</topology>
    </subcellularLocation>
</comment>
<protein>
    <submittedName>
        <fullName evidence="7">Putative O-antigen ligase</fullName>
    </submittedName>
</protein>
<evidence type="ECO:0000256" key="1">
    <source>
        <dbReference type="ARBA" id="ARBA00004141"/>
    </source>
</evidence>
<dbReference type="GO" id="GO:0016020">
    <property type="term" value="C:membrane"/>
    <property type="evidence" value="ECO:0007669"/>
    <property type="project" value="UniProtKB-SubCell"/>
</dbReference>
<accession>A0A6M3INL1</accession>
<name>A0A6M3INL1_9ZZZZ</name>
<keyword evidence="2 5" id="KW-0812">Transmembrane</keyword>
<keyword evidence="7" id="KW-0436">Ligase</keyword>
<feature type="transmembrane region" description="Helical" evidence="5">
    <location>
        <begin position="77"/>
        <end position="93"/>
    </location>
</feature>
<evidence type="ECO:0000256" key="4">
    <source>
        <dbReference type="ARBA" id="ARBA00023136"/>
    </source>
</evidence>
<gene>
    <name evidence="7" type="ORF">MM415B01378_0013</name>
</gene>
<proteinExistence type="predicted"/>
<evidence type="ECO:0000256" key="2">
    <source>
        <dbReference type="ARBA" id="ARBA00022692"/>
    </source>
</evidence>
<feature type="transmembrane region" description="Helical" evidence="5">
    <location>
        <begin position="50"/>
        <end position="70"/>
    </location>
</feature>
<sequence>MVRVLAWKIGFAAFLEHWILGAGVGHWKALFYKIPMPGGNKVWLTAHNEYLQMLFELGIGFAIILAGYLFNIVKRMNFKTSILPITALIVIMVQSSANFVFHIAPTAMIALTWMAILERTLSEKTDIRSGVGEMRNTVSVQSA</sequence>
<evidence type="ECO:0000313" key="7">
    <source>
        <dbReference type="EMBL" id="QJA58983.1"/>
    </source>
</evidence>
<dbReference type="InterPro" id="IPR007016">
    <property type="entry name" value="O-antigen_ligase-rel_domated"/>
</dbReference>
<keyword evidence="4 5" id="KW-0472">Membrane</keyword>
<evidence type="ECO:0000256" key="5">
    <source>
        <dbReference type="SAM" id="Phobius"/>
    </source>
</evidence>
<dbReference type="EMBL" id="MT141349">
    <property type="protein sequence ID" value="QJA58983.1"/>
    <property type="molecule type" value="Genomic_DNA"/>
</dbReference>
<feature type="domain" description="O-antigen ligase-related" evidence="6">
    <location>
        <begin position="3"/>
        <end position="59"/>
    </location>
</feature>
<dbReference type="Pfam" id="PF04932">
    <property type="entry name" value="Wzy_C"/>
    <property type="match status" value="1"/>
</dbReference>
<evidence type="ECO:0000256" key="3">
    <source>
        <dbReference type="ARBA" id="ARBA00022989"/>
    </source>
</evidence>
<organism evidence="7">
    <name type="scientific">viral metagenome</name>
    <dbReference type="NCBI Taxonomy" id="1070528"/>
    <lineage>
        <taxon>unclassified sequences</taxon>
        <taxon>metagenomes</taxon>
        <taxon>organismal metagenomes</taxon>
    </lineage>
</organism>
<evidence type="ECO:0000259" key="6">
    <source>
        <dbReference type="Pfam" id="PF04932"/>
    </source>
</evidence>
<dbReference type="GO" id="GO:0016874">
    <property type="term" value="F:ligase activity"/>
    <property type="evidence" value="ECO:0007669"/>
    <property type="project" value="UniProtKB-KW"/>
</dbReference>